<organism evidence="12 13">
    <name type="scientific">Escherichia coli O25b:H4</name>
    <dbReference type="NCBI Taxonomy" id="941280"/>
    <lineage>
        <taxon>Bacteria</taxon>
        <taxon>Pseudomonadati</taxon>
        <taxon>Pseudomonadota</taxon>
        <taxon>Gammaproteobacteria</taxon>
        <taxon>Enterobacterales</taxon>
        <taxon>Enterobacteriaceae</taxon>
        <taxon>Escherichia</taxon>
    </lineage>
</organism>
<evidence type="ECO:0000256" key="3">
    <source>
        <dbReference type="ARBA" id="ARBA00022448"/>
    </source>
</evidence>
<keyword evidence="4" id="KW-1134">Transmembrane beta strand</keyword>
<dbReference type="Pfam" id="PF13954">
    <property type="entry name" value="PapC_N"/>
    <property type="match status" value="1"/>
</dbReference>
<feature type="domain" description="PapC-like C-terminal" evidence="10">
    <location>
        <begin position="775"/>
        <end position="838"/>
    </location>
</feature>
<dbReference type="InterPro" id="IPR025885">
    <property type="entry name" value="PapC_N"/>
</dbReference>
<dbReference type="InterPro" id="IPR000015">
    <property type="entry name" value="Fimb_usher"/>
</dbReference>
<dbReference type="AlphaFoldDB" id="A0A192CGK3"/>
<evidence type="ECO:0000313" key="12">
    <source>
        <dbReference type="EMBL" id="ANK04867.1"/>
    </source>
</evidence>
<dbReference type="PROSITE" id="PS01151">
    <property type="entry name" value="FIMBRIAL_USHER"/>
    <property type="match status" value="1"/>
</dbReference>
<dbReference type="GO" id="GO:0009279">
    <property type="term" value="C:cell outer membrane"/>
    <property type="evidence" value="ECO:0007669"/>
    <property type="project" value="UniProtKB-SubCell"/>
</dbReference>
<evidence type="ECO:0000259" key="11">
    <source>
        <dbReference type="Pfam" id="PF13954"/>
    </source>
</evidence>
<dbReference type="FunFam" id="2.60.40.3110:FF:000001">
    <property type="entry name" value="Putative fimbrial outer membrane usher"/>
    <property type="match status" value="1"/>
</dbReference>
<comment type="similarity">
    <text evidence="2 9">Belongs to the fimbrial export usher family.</text>
</comment>
<dbReference type="SUPFAM" id="SSF141729">
    <property type="entry name" value="FimD N-terminal domain-like"/>
    <property type="match status" value="1"/>
</dbReference>
<dbReference type="Pfam" id="PF13953">
    <property type="entry name" value="PapC_C"/>
    <property type="match status" value="1"/>
</dbReference>
<evidence type="ECO:0000256" key="4">
    <source>
        <dbReference type="ARBA" id="ARBA00022452"/>
    </source>
</evidence>
<dbReference type="InterPro" id="IPR018030">
    <property type="entry name" value="Fimbrial_membr_usher_CS"/>
</dbReference>
<feature type="domain" description="PapC N-terminal" evidence="11">
    <location>
        <begin position="56"/>
        <end position="197"/>
    </location>
</feature>
<dbReference type="GO" id="GO:0009297">
    <property type="term" value="P:pilus assembly"/>
    <property type="evidence" value="ECO:0007669"/>
    <property type="project" value="InterPro"/>
</dbReference>
<keyword evidence="3 9" id="KW-0813">Transport</keyword>
<reference evidence="12 13" key="1">
    <citation type="submission" date="2016-03" db="EMBL/GenBank/DDBJ databases">
        <title>Genome Sequence and Comparative Pathogenic Determinants of Uropathogenic Escherichia coli O25b:H4, a Clinical Isolate from Saudi Arabia.</title>
        <authorList>
            <person name="Alyamani E.A.J."/>
            <person name="Khiyami M.A."/>
            <person name="Booq R.Y."/>
            <person name="Bahwerth F.S."/>
            <person name="Vaisvil B."/>
            <person name="Schmitt D.P."/>
            <person name="Kapatral V."/>
        </authorList>
    </citation>
    <scope>NUCLEOTIDE SEQUENCE [LARGE SCALE GENOMIC DNA]</scope>
    <source>
        <strain evidence="12 13">O25b:H4</strain>
    </source>
</reference>
<sequence>MLMITEDISKENLFWSKVIMNANNLSCLIYCRCSLLLFAALGLTVTNHSFAAEEAEFDSEFLHLDKGINAIDIRRFSHGNPVPEGRYYSDIYVNNVWKGKADLQYLRTANTGAPTLCLTPELLSLIDLVKDTMSGNTSCFPASTGLSSARINFDLSTLRLNIEIPQALLNTRPRGYISPAQWQSGVPAAFINYDANYYQYSSSGTSNEQTYLGLKAGFNLWGWALRHRGSESWNNSYPAGYQNIETSIMHDLAPLRAQFTLGDFYTNGELMDSLSLRGVRLASDERMLPGSLRGYAPAVRGIANSNAKVTIYQNAHILYETTVPAGPFVINDLYPSGYAGDLLVKITESNGQTRMFTVPFAAVAQLIRPGFSRWQMSVGKYRYANKTYNDLIAQGTYQYGLTNDITLNSGLTTASGYTAGLAGLAFNTPLGAIASDITLSRTAFRYSGVTRKGYSLHSSYSINIPASNTNITLAAYRYSSKDFYHLKDALSANHNAFIDDVSVKSTAFYRPRNQFQISINQELGEKWGGMYLTGTTYNYWGHKGSRNEYQMGYSNFWKQLGYQIGLSQSRDNEQQRRDDRFYINFTLPLGGSVQSPVFSTVLNYSKEEKNSIQTSISGTGGEDNQFSYGISGNSQENGPSGYAMNGGYRSPYVNITTTVGHDTQNNNQRSFGASGAVVAHPYGVTLSNDLSDTFAIIHAEGAQGAVINNASGSRLDFWGNGVVPYVTPYEKNQISIDPSNLDLNVELSATEQEIIPRANSATLVKFDTKTGRSLLFDIRMSTGNPPPMASEVLDEHGQLAGYVAQAGKVFTRGLPEKGHLSVVWGPDNKDRCSFVYHVAHNKDDMQSQLVPVLCIQHPNQEKT</sequence>
<evidence type="ECO:0000256" key="8">
    <source>
        <dbReference type="ARBA" id="ARBA00023237"/>
    </source>
</evidence>
<evidence type="ECO:0000256" key="9">
    <source>
        <dbReference type="RuleBase" id="RU003884"/>
    </source>
</evidence>
<evidence type="ECO:0000256" key="7">
    <source>
        <dbReference type="ARBA" id="ARBA00023136"/>
    </source>
</evidence>
<dbReference type="Gene3D" id="2.60.40.2610">
    <property type="entry name" value="Outer membrane usher protein FimD, plug domain"/>
    <property type="match status" value="1"/>
</dbReference>
<dbReference type="PATRIC" id="fig|941280.3.peg.3578"/>
<proteinExistence type="inferred from homology"/>
<accession>A0A192CGK3</accession>
<keyword evidence="8 9" id="KW-0998">Cell outer membrane</keyword>
<dbReference type="InterPro" id="IPR025949">
    <property type="entry name" value="PapC-like_C"/>
</dbReference>
<keyword evidence="5 9" id="KW-0812">Transmembrane</keyword>
<evidence type="ECO:0000256" key="5">
    <source>
        <dbReference type="ARBA" id="ARBA00022692"/>
    </source>
</evidence>
<name>A0A192CGK3_ECO25</name>
<dbReference type="PANTHER" id="PTHR30451">
    <property type="entry name" value="OUTER MEMBRANE USHER PROTEIN"/>
    <property type="match status" value="1"/>
</dbReference>
<evidence type="ECO:0000256" key="1">
    <source>
        <dbReference type="ARBA" id="ARBA00004571"/>
    </source>
</evidence>
<protein>
    <submittedName>
        <fullName evidence="12">LpfC</fullName>
    </submittedName>
</protein>
<evidence type="ECO:0000256" key="2">
    <source>
        <dbReference type="ARBA" id="ARBA00008064"/>
    </source>
</evidence>
<dbReference type="GO" id="GO:0015473">
    <property type="term" value="F:fimbrial usher porin activity"/>
    <property type="evidence" value="ECO:0007669"/>
    <property type="project" value="InterPro"/>
</dbReference>
<gene>
    <name evidence="12" type="ORF">WLH_03606</name>
</gene>
<dbReference type="Pfam" id="PF00577">
    <property type="entry name" value="Usher"/>
    <property type="match status" value="1"/>
</dbReference>
<dbReference type="EMBL" id="CP015085">
    <property type="protein sequence ID" value="ANK04867.1"/>
    <property type="molecule type" value="Genomic_DNA"/>
</dbReference>
<dbReference type="Gene3D" id="2.60.40.3110">
    <property type="match status" value="1"/>
</dbReference>
<dbReference type="Gene3D" id="2.60.40.2070">
    <property type="match status" value="1"/>
</dbReference>
<dbReference type="InterPro" id="IPR042186">
    <property type="entry name" value="FimD_plug_dom"/>
</dbReference>
<dbReference type="InterPro" id="IPR037224">
    <property type="entry name" value="PapC_N_sf"/>
</dbReference>
<evidence type="ECO:0000256" key="6">
    <source>
        <dbReference type="ARBA" id="ARBA00022729"/>
    </source>
</evidence>
<evidence type="ECO:0000313" key="13">
    <source>
        <dbReference type="Proteomes" id="UP000183316"/>
    </source>
</evidence>
<dbReference type="InterPro" id="IPR043142">
    <property type="entry name" value="PapC-like_C_sf"/>
</dbReference>
<keyword evidence="7 9" id="KW-0472">Membrane</keyword>
<dbReference type="Proteomes" id="UP000183316">
    <property type="component" value="Chromosome"/>
</dbReference>
<keyword evidence="6" id="KW-0732">Signal</keyword>
<dbReference type="Gene3D" id="3.10.20.410">
    <property type="match status" value="1"/>
</dbReference>
<keyword evidence="9" id="KW-1029">Fimbrium biogenesis</keyword>
<dbReference type="PANTHER" id="PTHR30451:SF20">
    <property type="entry name" value="FIMBRIAE USHER"/>
    <property type="match status" value="1"/>
</dbReference>
<evidence type="ECO:0000259" key="10">
    <source>
        <dbReference type="Pfam" id="PF13953"/>
    </source>
</evidence>
<comment type="subcellular location">
    <subcellularLocation>
        <location evidence="1 9">Cell outer membrane</location>
        <topology evidence="1 9">Multi-pass membrane protein</topology>
    </subcellularLocation>
</comment>